<reference evidence="6" key="1">
    <citation type="submission" date="2025-08" db="UniProtKB">
        <authorList>
            <consortium name="RefSeq"/>
        </authorList>
    </citation>
    <scope>IDENTIFICATION</scope>
    <source>
        <tissue evidence="6">Gonads</tissue>
    </source>
</reference>
<evidence type="ECO:0000259" key="3">
    <source>
        <dbReference type="PROSITE" id="PS50195"/>
    </source>
</evidence>
<dbReference type="PANTHER" id="PTHR47194">
    <property type="entry name" value="SORTING NEXIN-29-RELATED"/>
    <property type="match status" value="1"/>
</dbReference>
<dbReference type="PROSITE" id="PS50195">
    <property type="entry name" value="PX"/>
    <property type="match status" value="1"/>
</dbReference>
<dbReference type="FunCoup" id="A0A6J2XI20">
    <property type="interactions" value="140"/>
</dbReference>
<name>A0A6J2XI20_SITOR</name>
<evidence type="ECO:0000313" key="5">
    <source>
        <dbReference type="Proteomes" id="UP000504635"/>
    </source>
</evidence>
<dbReference type="PROSITE" id="PS50826">
    <property type="entry name" value="RUN"/>
    <property type="match status" value="1"/>
</dbReference>
<accession>A0A6J2XI20</accession>
<dbReference type="SMART" id="SM00312">
    <property type="entry name" value="PX"/>
    <property type="match status" value="1"/>
</dbReference>
<feature type="compositionally biased region" description="Polar residues" evidence="2">
    <location>
        <begin position="301"/>
        <end position="318"/>
    </location>
</feature>
<dbReference type="PANTHER" id="PTHR47194:SF3">
    <property type="entry name" value="SORTING NEXIN 29"/>
    <property type="match status" value="1"/>
</dbReference>
<dbReference type="SMART" id="SM00593">
    <property type="entry name" value="RUN"/>
    <property type="match status" value="1"/>
</dbReference>
<dbReference type="Gene3D" id="3.30.1520.10">
    <property type="entry name" value="Phox-like domain"/>
    <property type="match status" value="1"/>
</dbReference>
<dbReference type="InterPro" id="IPR036871">
    <property type="entry name" value="PX_dom_sf"/>
</dbReference>
<keyword evidence="1" id="KW-0175">Coiled coil</keyword>
<feature type="compositionally biased region" description="Low complexity" evidence="2">
    <location>
        <begin position="252"/>
        <end position="269"/>
    </location>
</feature>
<dbReference type="SUPFAM" id="SSF140741">
    <property type="entry name" value="RUN domain-like"/>
    <property type="match status" value="1"/>
</dbReference>
<dbReference type="InterPro" id="IPR047329">
    <property type="entry name" value="RUN_SNX29"/>
</dbReference>
<dbReference type="GO" id="GO:0035091">
    <property type="term" value="F:phosphatidylinositol binding"/>
    <property type="evidence" value="ECO:0007669"/>
    <property type="project" value="InterPro"/>
</dbReference>
<dbReference type="InterPro" id="IPR037916">
    <property type="entry name" value="SNX29_PX"/>
</dbReference>
<dbReference type="CDD" id="cd07277">
    <property type="entry name" value="PX_RUN"/>
    <property type="match status" value="1"/>
</dbReference>
<dbReference type="InterPro" id="IPR037213">
    <property type="entry name" value="Run_dom_sf"/>
</dbReference>
<feature type="domain" description="PX" evidence="3">
    <location>
        <begin position="535"/>
        <end position="654"/>
    </location>
</feature>
<sequence length="673" mass="76982">MPLKLMSAVSLSSGSSQSRQENLDKLLKQLLECIQQSQKRYGGKNELATEFDSCVAGLCLCLEAVFLHGVRAKPQISQVNSTLKQVSDIVVQSLHIGQDSTSFWPFIQRHLTNHEKERYVLLKHIWTDIGKCRAWIRATLNEKSLERYFHTLLGDKYILAEHYESWALLRDEDKNSMLPNMAAGLGSILFAMSIDKPEFNSSIIPRTNSISFCVEPIIKAPIPENIDRKRDQKKKRRVARQFISFDDDMLSTSVPSVSSSSTCSDASNSGNLKDSVFETMDRHQDESVLKEKHHRKDQRDQSNNTVSESIPSASQNDANKPKMTRKLSIENSGSREKFTTTVPESLTPINHNNIGELTPVSVERIKDFEESPDISDDILEVPTDISAVLTAVENKNSGGIEKKVGFLYIFTKIFPIFLFYREEKINLLTKENENLKEQVKKYVEAIQMLRRDDEPLQKALDGLQIEKPPDYKVEAKIYEQKLVQVAEMHAELMDFNVALQQSLCKKDTLLEKLKNELEDLKGPISMEFSSEENTGNVNVWIPSAFLTGSGSNSHHVYQVYLRAGNDEWNIYRRYAQFHALHTDLKKLDPIVGTFDFPPKKSIGKKDSSLVEDRRKRLQVYLRRIIDHWPELAHCASRFLLEQHLAFFKDQRDEEAKKNMFNSRRNTGANHSGL</sequence>
<dbReference type="AlphaFoldDB" id="A0A6J2XI20"/>
<dbReference type="Pfam" id="PF02759">
    <property type="entry name" value="RUN"/>
    <property type="match status" value="1"/>
</dbReference>
<dbReference type="Gene3D" id="1.20.58.900">
    <property type="match status" value="1"/>
</dbReference>
<dbReference type="KEGG" id="soy:115878274"/>
<dbReference type="SUPFAM" id="SSF64268">
    <property type="entry name" value="PX domain"/>
    <property type="match status" value="1"/>
</dbReference>
<evidence type="ECO:0000256" key="2">
    <source>
        <dbReference type="SAM" id="MobiDB-lite"/>
    </source>
</evidence>
<feature type="compositionally biased region" description="Polar residues" evidence="2">
    <location>
        <begin position="339"/>
        <end position="350"/>
    </location>
</feature>
<dbReference type="InParanoid" id="A0A6J2XI20"/>
<protein>
    <submittedName>
        <fullName evidence="6">Sorting nexin-29 isoform X1</fullName>
    </submittedName>
</protein>
<feature type="coiled-coil region" evidence="1">
    <location>
        <begin position="425"/>
        <end position="452"/>
    </location>
</feature>
<feature type="domain" description="RUN" evidence="4">
    <location>
        <begin position="49"/>
        <end position="197"/>
    </location>
</feature>
<proteinExistence type="predicted"/>
<feature type="region of interest" description="Disordered" evidence="2">
    <location>
        <begin position="252"/>
        <end position="350"/>
    </location>
</feature>
<dbReference type="InterPro" id="IPR001683">
    <property type="entry name" value="PX_dom"/>
</dbReference>
<evidence type="ECO:0000313" key="6">
    <source>
        <dbReference type="RefSeq" id="XP_030750575.1"/>
    </source>
</evidence>
<evidence type="ECO:0000256" key="1">
    <source>
        <dbReference type="SAM" id="Coils"/>
    </source>
</evidence>
<keyword evidence="5" id="KW-1185">Reference proteome</keyword>
<evidence type="ECO:0000259" key="4">
    <source>
        <dbReference type="PROSITE" id="PS50826"/>
    </source>
</evidence>
<feature type="compositionally biased region" description="Basic and acidic residues" evidence="2">
    <location>
        <begin position="275"/>
        <end position="290"/>
    </location>
</feature>
<dbReference type="Proteomes" id="UP000504635">
    <property type="component" value="Unplaced"/>
</dbReference>
<dbReference type="GeneID" id="115878274"/>
<organism evidence="5 6">
    <name type="scientific">Sitophilus oryzae</name>
    <name type="common">Rice weevil</name>
    <name type="synonym">Curculio oryzae</name>
    <dbReference type="NCBI Taxonomy" id="7048"/>
    <lineage>
        <taxon>Eukaryota</taxon>
        <taxon>Metazoa</taxon>
        <taxon>Ecdysozoa</taxon>
        <taxon>Arthropoda</taxon>
        <taxon>Hexapoda</taxon>
        <taxon>Insecta</taxon>
        <taxon>Pterygota</taxon>
        <taxon>Neoptera</taxon>
        <taxon>Endopterygota</taxon>
        <taxon>Coleoptera</taxon>
        <taxon>Polyphaga</taxon>
        <taxon>Cucujiformia</taxon>
        <taxon>Curculionidae</taxon>
        <taxon>Dryophthorinae</taxon>
        <taxon>Sitophilus</taxon>
    </lineage>
</organism>
<dbReference type="InterPro" id="IPR004012">
    <property type="entry name" value="Run_dom"/>
</dbReference>
<dbReference type="CDD" id="cd17689">
    <property type="entry name" value="RUN_SNX29"/>
    <property type="match status" value="1"/>
</dbReference>
<dbReference type="OrthoDB" id="93876at2759"/>
<dbReference type="RefSeq" id="XP_030750575.1">
    <property type="nucleotide sequence ID" value="XM_030894715.1"/>
</dbReference>
<dbReference type="Pfam" id="PF00787">
    <property type="entry name" value="PX"/>
    <property type="match status" value="1"/>
</dbReference>
<gene>
    <name evidence="6" type="primary">LOC115878274</name>
</gene>